<dbReference type="Proteomes" id="UP001156627">
    <property type="component" value="Unassembled WGS sequence"/>
</dbReference>
<accession>A0ABQ5XAU4</accession>
<sequence length="132" mass="13987">MSNSPQYQVVFQFMFQQNFTGTIELDITDNNSFLIAPSQRAQLAPYLGNDTPPLLNFGMSSKQLFFSIDGGVGGRGLQSIVWSSFTSDAGDASLMVELQVSSPEVTAYYAVLGAGGGSGSLNNGMNSIVVIS</sequence>
<gene>
    <name evidence="1" type="ORF">GCM10007898_13520</name>
</gene>
<dbReference type="RefSeq" id="WP_284331230.1">
    <property type="nucleotide sequence ID" value="NZ_BSOA01000012.1"/>
</dbReference>
<protein>
    <submittedName>
        <fullName evidence="1">Uncharacterized protein</fullName>
    </submittedName>
</protein>
<proteinExistence type="predicted"/>
<reference evidence="2" key="1">
    <citation type="journal article" date="2019" name="Int. J. Syst. Evol. Microbiol.">
        <title>The Global Catalogue of Microorganisms (GCM) 10K type strain sequencing project: providing services to taxonomists for standard genome sequencing and annotation.</title>
        <authorList>
            <consortium name="The Broad Institute Genomics Platform"/>
            <consortium name="The Broad Institute Genome Sequencing Center for Infectious Disease"/>
            <person name="Wu L."/>
            <person name="Ma J."/>
        </authorList>
    </citation>
    <scope>NUCLEOTIDE SEQUENCE [LARGE SCALE GENOMIC DNA]</scope>
    <source>
        <strain evidence="2">NBRC 111981</strain>
    </source>
</reference>
<dbReference type="EMBL" id="BSOA01000012">
    <property type="protein sequence ID" value="GLQ87784.1"/>
    <property type="molecule type" value="Genomic_DNA"/>
</dbReference>
<organism evidence="1 2">
    <name type="scientific">Dyella flagellata</name>
    <dbReference type="NCBI Taxonomy" id="1867833"/>
    <lineage>
        <taxon>Bacteria</taxon>
        <taxon>Pseudomonadati</taxon>
        <taxon>Pseudomonadota</taxon>
        <taxon>Gammaproteobacteria</taxon>
        <taxon>Lysobacterales</taxon>
        <taxon>Rhodanobacteraceae</taxon>
        <taxon>Dyella</taxon>
    </lineage>
</organism>
<comment type="caution">
    <text evidence="1">The sequence shown here is derived from an EMBL/GenBank/DDBJ whole genome shotgun (WGS) entry which is preliminary data.</text>
</comment>
<evidence type="ECO:0000313" key="1">
    <source>
        <dbReference type="EMBL" id="GLQ87784.1"/>
    </source>
</evidence>
<keyword evidence="2" id="KW-1185">Reference proteome</keyword>
<name>A0ABQ5XAU4_9GAMM</name>
<evidence type="ECO:0000313" key="2">
    <source>
        <dbReference type="Proteomes" id="UP001156627"/>
    </source>
</evidence>